<feature type="region of interest" description="Disordered" evidence="1">
    <location>
        <begin position="1"/>
        <end position="60"/>
    </location>
</feature>
<feature type="compositionally biased region" description="Polar residues" evidence="1">
    <location>
        <begin position="10"/>
        <end position="20"/>
    </location>
</feature>
<reference evidence="2 3" key="1">
    <citation type="submission" date="2019-10" db="EMBL/GenBank/DDBJ databases">
        <title>Nocardia macrotermitis sp. nov. and Nocardia aurantia sp. nov., isolated from the gut of fungus growing-termite Macrotermes natalensis.</title>
        <authorList>
            <person name="Benndorf R."/>
            <person name="Schwitalla J."/>
            <person name="Martin K."/>
            <person name="De Beer W."/>
            <person name="Kaster A.-K."/>
            <person name="Vollmers J."/>
            <person name="Poulsen M."/>
            <person name="Beemelmanns C."/>
        </authorList>
    </citation>
    <scope>NUCLEOTIDE SEQUENCE [LARGE SCALE GENOMIC DNA]</scope>
    <source>
        <strain evidence="2 3">RB56</strain>
    </source>
</reference>
<sequence length="60" mass="6178">MTYAVWSGRNGATRSASVTGASEKPDTSKVSMSTRRTVTGSSSPSPLTVSTHTGSALSRM</sequence>
<protein>
    <submittedName>
        <fullName evidence="2">Uncharacterized protein</fullName>
    </submittedName>
</protein>
<proteinExistence type="predicted"/>
<dbReference type="AlphaFoldDB" id="A0A7K0E2D5"/>
<evidence type="ECO:0000256" key="1">
    <source>
        <dbReference type="SAM" id="MobiDB-lite"/>
    </source>
</evidence>
<feature type="compositionally biased region" description="Polar residues" evidence="1">
    <location>
        <begin position="28"/>
        <end position="60"/>
    </location>
</feature>
<evidence type="ECO:0000313" key="2">
    <source>
        <dbReference type="EMBL" id="MQY32051.1"/>
    </source>
</evidence>
<dbReference type="EMBL" id="WEGI01000052">
    <property type="protein sequence ID" value="MQY32051.1"/>
    <property type="molecule type" value="Genomic_DNA"/>
</dbReference>
<evidence type="ECO:0000313" key="3">
    <source>
        <dbReference type="Proteomes" id="UP000431401"/>
    </source>
</evidence>
<dbReference type="Proteomes" id="UP000431401">
    <property type="component" value="Unassembled WGS sequence"/>
</dbReference>
<name>A0A7K0E2D5_9NOCA</name>
<accession>A0A7K0E2D5</accession>
<comment type="caution">
    <text evidence="2">The sequence shown here is derived from an EMBL/GenBank/DDBJ whole genome shotgun (WGS) entry which is preliminary data.</text>
</comment>
<keyword evidence="3" id="KW-1185">Reference proteome</keyword>
<organism evidence="2 3">
    <name type="scientific">Nocardia aurantia</name>
    <dbReference type="NCBI Taxonomy" id="2585199"/>
    <lineage>
        <taxon>Bacteria</taxon>
        <taxon>Bacillati</taxon>
        <taxon>Actinomycetota</taxon>
        <taxon>Actinomycetes</taxon>
        <taxon>Mycobacteriales</taxon>
        <taxon>Nocardiaceae</taxon>
        <taxon>Nocardia</taxon>
    </lineage>
</organism>
<gene>
    <name evidence="2" type="ORF">NRB56_76680</name>
</gene>